<feature type="transmembrane region" description="Helical" evidence="10">
    <location>
        <begin position="96"/>
        <end position="115"/>
    </location>
</feature>
<keyword evidence="5 9" id="KW-0297">G-protein coupled receptor</keyword>
<dbReference type="PROSITE" id="PS00237">
    <property type="entry name" value="G_PROTEIN_RECEP_F1_1"/>
    <property type="match status" value="1"/>
</dbReference>
<name>C3ZNM1_BRAFL</name>
<evidence type="ECO:0000256" key="9">
    <source>
        <dbReference type="RuleBase" id="RU000688"/>
    </source>
</evidence>
<dbReference type="GO" id="GO:0004930">
    <property type="term" value="F:G protein-coupled receptor activity"/>
    <property type="evidence" value="ECO:0007669"/>
    <property type="project" value="UniProtKB-KW"/>
</dbReference>
<dbReference type="STRING" id="7739.C3ZNM1"/>
<evidence type="ECO:0000313" key="12">
    <source>
        <dbReference type="EMBL" id="EEN45873.1"/>
    </source>
</evidence>
<dbReference type="PANTHER" id="PTHR24229">
    <property type="entry name" value="NEUROPEPTIDES RECEPTOR"/>
    <property type="match status" value="1"/>
</dbReference>
<feature type="non-terminal residue" evidence="12">
    <location>
        <position position="304"/>
    </location>
</feature>
<feature type="transmembrane region" description="Helical" evidence="10">
    <location>
        <begin position="22"/>
        <end position="47"/>
    </location>
</feature>
<evidence type="ECO:0000256" key="8">
    <source>
        <dbReference type="ARBA" id="ARBA00023224"/>
    </source>
</evidence>
<dbReference type="Pfam" id="PF00001">
    <property type="entry name" value="7tm_1"/>
    <property type="match status" value="1"/>
</dbReference>
<comment type="subcellular location">
    <subcellularLocation>
        <location evidence="1">Cell membrane</location>
        <topology evidence="1">Multi-pass membrane protein</topology>
    </subcellularLocation>
</comment>
<dbReference type="GO" id="GO:0005886">
    <property type="term" value="C:plasma membrane"/>
    <property type="evidence" value="ECO:0007669"/>
    <property type="project" value="UniProtKB-SubCell"/>
</dbReference>
<keyword evidence="4 10" id="KW-1133">Transmembrane helix</keyword>
<protein>
    <recommendedName>
        <fullName evidence="11">G-protein coupled receptors family 1 profile domain-containing protein</fullName>
    </recommendedName>
</protein>
<keyword evidence="8 9" id="KW-0807">Transducer</keyword>
<dbReference type="EMBL" id="GG666652">
    <property type="protein sequence ID" value="EEN45873.1"/>
    <property type="molecule type" value="Genomic_DNA"/>
</dbReference>
<feature type="transmembrane region" description="Helical" evidence="10">
    <location>
        <begin position="136"/>
        <end position="160"/>
    </location>
</feature>
<evidence type="ECO:0000256" key="5">
    <source>
        <dbReference type="ARBA" id="ARBA00023040"/>
    </source>
</evidence>
<keyword evidence="7 9" id="KW-0675">Receptor</keyword>
<sequence length="304" mass="34324">MEDDPLYVSPPVSVTTSLEKTVWFPTVHLILAAVGSFANALVIYIIAKKPKMRTYPNIFVLNLAAADFVFCTVATPLTWVVILLERFGGWLQHVTFVSYDMCSFVSVLCLTTLSIERYQAISDPIGHMDRSSRKRAWLINTSLWVLALVLSIFGYIFIFLPATSRDMQSQELINKDLATTLFSFLLSFVIPLVIIVIFYVLLFKTLRQNRGLPVGSRSDIKSRNRVTRMVTAVVVAFVVSWLPGHIINLVYVSNAMMDNKALSYGTWACFMLQIVNSVSNPFLYALLGERFGFYIRGIMCRKGV</sequence>
<evidence type="ECO:0000259" key="11">
    <source>
        <dbReference type="PROSITE" id="PS50262"/>
    </source>
</evidence>
<evidence type="ECO:0000256" key="7">
    <source>
        <dbReference type="ARBA" id="ARBA00023170"/>
    </source>
</evidence>
<feature type="transmembrane region" description="Helical" evidence="10">
    <location>
        <begin position="59"/>
        <end position="84"/>
    </location>
</feature>
<comment type="similarity">
    <text evidence="9">Belongs to the G-protein coupled receptor 1 family.</text>
</comment>
<dbReference type="PROSITE" id="PS50262">
    <property type="entry name" value="G_PROTEIN_RECEP_F1_2"/>
    <property type="match status" value="1"/>
</dbReference>
<dbReference type="InterPro" id="IPR000276">
    <property type="entry name" value="GPCR_Rhodpsn"/>
</dbReference>
<feature type="transmembrane region" description="Helical" evidence="10">
    <location>
        <begin position="230"/>
        <end position="252"/>
    </location>
</feature>
<dbReference type="eggNOG" id="KOG3656">
    <property type="taxonomic scope" value="Eukaryota"/>
</dbReference>
<dbReference type="InParanoid" id="C3ZNM1"/>
<dbReference type="SUPFAM" id="SSF81321">
    <property type="entry name" value="Family A G protein-coupled receptor-like"/>
    <property type="match status" value="1"/>
</dbReference>
<keyword evidence="6 10" id="KW-0472">Membrane</keyword>
<dbReference type="PANTHER" id="PTHR24229:SF112">
    <property type="entry name" value="CHEMOKINE-LIKE RECEPTOR 1"/>
    <property type="match status" value="1"/>
</dbReference>
<evidence type="ECO:0000256" key="6">
    <source>
        <dbReference type="ARBA" id="ARBA00023136"/>
    </source>
</evidence>
<evidence type="ECO:0000256" key="4">
    <source>
        <dbReference type="ARBA" id="ARBA00022989"/>
    </source>
</evidence>
<feature type="domain" description="G-protein coupled receptors family 1 profile" evidence="11">
    <location>
        <begin position="38"/>
        <end position="284"/>
    </location>
</feature>
<evidence type="ECO:0000256" key="10">
    <source>
        <dbReference type="SAM" id="Phobius"/>
    </source>
</evidence>
<dbReference type="PRINTS" id="PR00237">
    <property type="entry name" value="GPCRRHODOPSN"/>
</dbReference>
<dbReference type="FunFam" id="1.20.1070.10:FF:000324">
    <property type="entry name" value="Uncharacterized protein"/>
    <property type="match status" value="1"/>
</dbReference>
<dbReference type="FunCoup" id="C3ZNM1">
    <property type="interactions" value="82"/>
</dbReference>
<keyword evidence="2" id="KW-1003">Cell membrane</keyword>
<organism>
    <name type="scientific">Branchiostoma floridae</name>
    <name type="common">Florida lancelet</name>
    <name type="synonym">Amphioxus</name>
    <dbReference type="NCBI Taxonomy" id="7739"/>
    <lineage>
        <taxon>Eukaryota</taxon>
        <taxon>Metazoa</taxon>
        <taxon>Chordata</taxon>
        <taxon>Cephalochordata</taxon>
        <taxon>Leptocardii</taxon>
        <taxon>Amphioxiformes</taxon>
        <taxon>Branchiostomatidae</taxon>
        <taxon>Branchiostoma</taxon>
    </lineage>
</organism>
<evidence type="ECO:0000256" key="1">
    <source>
        <dbReference type="ARBA" id="ARBA00004651"/>
    </source>
</evidence>
<reference evidence="12" key="1">
    <citation type="journal article" date="2008" name="Nature">
        <title>The amphioxus genome and the evolution of the chordate karyotype.</title>
        <authorList>
            <consortium name="US DOE Joint Genome Institute (JGI-PGF)"/>
            <person name="Putnam N.H."/>
            <person name="Butts T."/>
            <person name="Ferrier D.E.K."/>
            <person name="Furlong R.F."/>
            <person name="Hellsten U."/>
            <person name="Kawashima T."/>
            <person name="Robinson-Rechavi M."/>
            <person name="Shoguchi E."/>
            <person name="Terry A."/>
            <person name="Yu J.-K."/>
            <person name="Benito-Gutierrez E.L."/>
            <person name="Dubchak I."/>
            <person name="Garcia-Fernandez J."/>
            <person name="Gibson-Brown J.J."/>
            <person name="Grigoriev I.V."/>
            <person name="Horton A.C."/>
            <person name="de Jong P.J."/>
            <person name="Jurka J."/>
            <person name="Kapitonov V.V."/>
            <person name="Kohara Y."/>
            <person name="Kuroki Y."/>
            <person name="Lindquist E."/>
            <person name="Lucas S."/>
            <person name="Osoegawa K."/>
            <person name="Pennacchio L.A."/>
            <person name="Salamov A.A."/>
            <person name="Satou Y."/>
            <person name="Sauka-Spengler T."/>
            <person name="Schmutz J."/>
            <person name="Shin-I T."/>
            <person name="Toyoda A."/>
            <person name="Bronner-Fraser M."/>
            <person name="Fujiyama A."/>
            <person name="Holland L.Z."/>
            <person name="Holland P.W.H."/>
            <person name="Satoh N."/>
            <person name="Rokhsar D.S."/>
        </authorList>
    </citation>
    <scope>NUCLEOTIDE SEQUENCE [LARGE SCALE GENOMIC DNA]</scope>
    <source>
        <strain evidence="12">S238N-H82</strain>
        <tissue evidence="12">Testes</tissue>
    </source>
</reference>
<keyword evidence="3 9" id="KW-0812">Transmembrane</keyword>
<evidence type="ECO:0000256" key="3">
    <source>
        <dbReference type="ARBA" id="ARBA00022692"/>
    </source>
</evidence>
<feature type="transmembrane region" description="Helical" evidence="10">
    <location>
        <begin position="180"/>
        <end position="202"/>
    </location>
</feature>
<dbReference type="Gene3D" id="1.20.1070.10">
    <property type="entry name" value="Rhodopsin 7-helix transmembrane proteins"/>
    <property type="match status" value="1"/>
</dbReference>
<proteinExistence type="inferred from homology"/>
<accession>C3ZNM1</accession>
<dbReference type="AlphaFoldDB" id="C3ZNM1"/>
<evidence type="ECO:0000256" key="2">
    <source>
        <dbReference type="ARBA" id="ARBA00022475"/>
    </source>
</evidence>
<feature type="transmembrane region" description="Helical" evidence="10">
    <location>
        <begin position="264"/>
        <end position="287"/>
    </location>
</feature>
<dbReference type="InterPro" id="IPR017452">
    <property type="entry name" value="GPCR_Rhodpsn_7TM"/>
</dbReference>
<gene>
    <name evidence="12" type="ORF">BRAFLDRAFT_285083</name>
</gene>